<dbReference type="EMBL" id="KJ626179">
    <property type="protein sequence ID" value="AIZ49643.1"/>
    <property type="molecule type" value="Genomic_DNA"/>
</dbReference>
<reference evidence="1" key="2">
    <citation type="journal article" date="2015" name="Vet. Microbiol.">
        <title>Variants of a genomic island in Aeromonas salmonicida subsp. salmonicida link isolates with their geographical origins.</title>
        <authorList>
            <person name="Emond-Rheault J.G."/>
            <person name="Vincent A.T."/>
            <person name="Trudel M.V."/>
            <person name="Brochu F."/>
            <person name="Boyle B."/>
            <person name="Tanaka K.H."/>
            <person name="Attere S.A."/>
            <person name="Jubinville E."/>
            <person name="Loch T.P."/>
            <person name="Winters A.D."/>
            <person name="Faisal M."/>
            <person name="Frenette M."/>
            <person name="Derome N."/>
            <person name="Charette S.J."/>
        </authorList>
    </citation>
    <scope>NUCLEOTIDE SEQUENCE</scope>
    <source>
        <strain evidence="1">HER1085</strain>
    </source>
</reference>
<evidence type="ECO:0000313" key="1">
    <source>
        <dbReference type="EMBL" id="AIZ49643.1"/>
    </source>
</evidence>
<name>A0A0A7KTS8_AERSS</name>
<reference evidence="1" key="1">
    <citation type="submission" date="2014-03" db="EMBL/GenBank/DDBJ databases">
        <authorList>
            <person name="Emond-Rheault J.-G."/>
            <person name="Trudel M.V."/>
            <person name="Vincent A.T."/>
            <person name="Brochu F."/>
            <person name="Boyle B."/>
            <person name="Tanaka K.H."/>
            <person name="Attere S.A."/>
            <person name="Jubinville E."/>
            <person name="Frenette M."/>
            <person name="Derome N."/>
            <person name="Charette S.J."/>
        </authorList>
    </citation>
    <scope>NUCLEOTIDE SEQUENCE</scope>
    <source>
        <strain evidence="1">HER1085</strain>
    </source>
</reference>
<organism evidence="1">
    <name type="scientific">Aeromonas salmonicida subsp. salmonicida</name>
    <dbReference type="NCBI Taxonomy" id="29491"/>
    <lineage>
        <taxon>Bacteria</taxon>
        <taxon>Pseudomonadati</taxon>
        <taxon>Pseudomonadota</taxon>
        <taxon>Gammaproteobacteria</taxon>
        <taxon>Aeromonadales</taxon>
        <taxon>Aeromonadaceae</taxon>
        <taxon>Aeromonas</taxon>
    </lineage>
</organism>
<dbReference type="AlphaFoldDB" id="A0A0A7KTS8"/>
<protein>
    <submittedName>
        <fullName evidence="1">Uncharacterized protein</fullName>
    </submittedName>
</protein>
<sequence>MRAKYVVHPGMVTSDQDKQRHYIGPMALMRLYGVSPDECEIYEPASWWTESCYLMAKERNAGLTHLRPRADGNYSLPASGGVA</sequence>
<proteinExistence type="predicted"/>
<accession>A0A0A7KTS8</accession>